<keyword evidence="8" id="KW-1185">Reference proteome</keyword>
<evidence type="ECO:0000256" key="3">
    <source>
        <dbReference type="ARBA" id="ARBA00022801"/>
    </source>
</evidence>
<dbReference type="PANTHER" id="PTHR12606:SF141">
    <property type="entry name" value="GH15225P-RELATED"/>
    <property type="match status" value="1"/>
</dbReference>
<feature type="region of interest" description="Disordered" evidence="5">
    <location>
        <begin position="1"/>
        <end position="37"/>
    </location>
</feature>
<feature type="domain" description="Ubiquitin-like protease family profile" evidence="6">
    <location>
        <begin position="66"/>
        <end position="250"/>
    </location>
</feature>
<comment type="caution">
    <text evidence="7">The sequence shown here is derived from an EMBL/GenBank/DDBJ whole genome shotgun (WGS) entry which is preliminary data.</text>
</comment>
<dbReference type="Pfam" id="PF02902">
    <property type="entry name" value="Peptidase_C48"/>
    <property type="match status" value="1"/>
</dbReference>
<dbReference type="OrthoDB" id="198735at2759"/>
<evidence type="ECO:0000259" key="6">
    <source>
        <dbReference type="PROSITE" id="PS50600"/>
    </source>
</evidence>
<dbReference type="SUPFAM" id="SSF54001">
    <property type="entry name" value="Cysteine proteinases"/>
    <property type="match status" value="1"/>
</dbReference>
<gene>
    <name evidence="7" type="ORF">CSUI_010032</name>
</gene>
<dbReference type="RefSeq" id="XP_067917885.1">
    <property type="nucleotide sequence ID" value="XM_068070139.1"/>
</dbReference>
<dbReference type="GeneID" id="94433350"/>
<dbReference type="GO" id="GO:0016929">
    <property type="term" value="F:deSUMOylase activity"/>
    <property type="evidence" value="ECO:0007669"/>
    <property type="project" value="TreeGrafter"/>
</dbReference>
<keyword evidence="3" id="KW-0378">Hydrolase</keyword>
<comment type="similarity">
    <text evidence="1">Belongs to the peptidase C48 family.</text>
</comment>
<evidence type="ECO:0000256" key="4">
    <source>
        <dbReference type="ARBA" id="ARBA00022807"/>
    </source>
</evidence>
<organism evidence="7 8">
    <name type="scientific">Cystoisospora suis</name>
    <dbReference type="NCBI Taxonomy" id="483139"/>
    <lineage>
        <taxon>Eukaryota</taxon>
        <taxon>Sar</taxon>
        <taxon>Alveolata</taxon>
        <taxon>Apicomplexa</taxon>
        <taxon>Conoidasida</taxon>
        <taxon>Coccidia</taxon>
        <taxon>Eucoccidiorida</taxon>
        <taxon>Eimeriorina</taxon>
        <taxon>Sarcocystidae</taxon>
        <taxon>Cystoisospora</taxon>
    </lineage>
</organism>
<keyword evidence="4" id="KW-0788">Thiol protease</keyword>
<feature type="non-terminal residue" evidence="7">
    <location>
        <position position="270"/>
    </location>
</feature>
<name>A0A2C6KI28_9APIC</name>
<dbReference type="InterPro" id="IPR038765">
    <property type="entry name" value="Papain-like_cys_pep_sf"/>
</dbReference>
<dbReference type="EMBL" id="MIGC01006565">
    <property type="protein sequence ID" value="PHJ16155.1"/>
    <property type="molecule type" value="Genomic_DNA"/>
</dbReference>
<dbReference type="GO" id="GO:0006508">
    <property type="term" value="P:proteolysis"/>
    <property type="evidence" value="ECO:0007669"/>
    <property type="project" value="UniProtKB-KW"/>
</dbReference>
<dbReference type="VEuPathDB" id="ToxoDB:CSUI_010032"/>
<keyword evidence="2 7" id="KW-0645">Protease</keyword>
<reference evidence="7 8" key="1">
    <citation type="journal article" date="2017" name="Int. J. Parasitol.">
        <title>The genome of the protozoan parasite Cystoisospora suis and a reverse vaccinology approach to identify vaccine candidates.</title>
        <authorList>
            <person name="Palmieri N."/>
            <person name="Shrestha A."/>
            <person name="Ruttkowski B."/>
            <person name="Beck T."/>
            <person name="Vogl C."/>
            <person name="Tomley F."/>
            <person name="Blake D.P."/>
            <person name="Joachim A."/>
        </authorList>
    </citation>
    <scope>NUCLEOTIDE SEQUENCE [LARGE SCALE GENOMIC DNA]</scope>
    <source>
        <strain evidence="7 8">Wien I</strain>
    </source>
</reference>
<dbReference type="GO" id="GO:0016926">
    <property type="term" value="P:protein desumoylation"/>
    <property type="evidence" value="ECO:0007669"/>
    <property type="project" value="TreeGrafter"/>
</dbReference>
<evidence type="ECO:0000313" key="8">
    <source>
        <dbReference type="Proteomes" id="UP000221165"/>
    </source>
</evidence>
<sequence>MIQKFKRKAQAAEGLLPPSTSTTTITTQEEEEDRDEAAEEEEDLVAARSIFENATRNTPLIDKFNIALTTNELDCLVGSNWLNDEVINFYMQMIQERNVKQRAQGQDIWKIFVFNTFFYAKLTGGHAPDVNYDYQAVRRWTKRQKVDLFERDLILVPLHVNELHWTLGVVDMRKGKRKIYFFDSLKGCNKTWFTTMRRYLQDEYLDKHGEKLEEIDDWYIPPDFRSEDYTPQQENGYDCGVFICQMAECIADGREFDFNQTHIPHMRVKM</sequence>
<evidence type="ECO:0000256" key="2">
    <source>
        <dbReference type="ARBA" id="ARBA00022670"/>
    </source>
</evidence>
<dbReference type="InterPro" id="IPR003653">
    <property type="entry name" value="Peptidase_C48_C"/>
</dbReference>
<protein>
    <submittedName>
        <fullName evidence="7">Ulp1 protease c-terminal catalytic domain-containing protein</fullName>
    </submittedName>
</protein>
<evidence type="ECO:0000256" key="5">
    <source>
        <dbReference type="SAM" id="MobiDB-lite"/>
    </source>
</evidence>
<dbReference type="Proteomes" id="UP000221165">
    <property type="component" value="Unassembled WGS sequence"/>
</dbReference>
<accession>A0A2C6KI28</accession>
<feature type="compositionally biased region" description="Acidic residues" evidence="5">
    <location>
        <begin position="28"/>
        <end position="37"/>
    </location>
</feature>
<proteinExistence type="inferred from homology"/>
<dbReference type="GO" id="GO:0005634">
    <property type="term" value="C:nucleus"/>
    <property type="evidence" value="ECO:0007669"/>
    <property type="project" value="TreeGrafter"/>
</dbReference>
<dbReference type="PANTHER" id="PTHR12606">
    <property type="entry name" value="SENTRIN/SUMO-SPECIFIC PROTEASE"/>
    <property type="match status" value="1"/>
</dbReference>
<dbReference type="Gene3D" id="3.40.395.10">
    <property type="entry name" value="Adenoviral Proteinase, Chain A"/>
    <property type="match status" value="1"/>
</dbReference>
<evidence type="ECO:0000256" key="1">
    <source>
        <dbReference type="ARBA" id="ARBA00005234"/>
    </source>
</evidence>
<evidence type="ECO:0000313" key="7">
    <source>
        <dbReference type="EMBL" id="PHJ16155.1"/>
    </source>
</evidence>
<dbReference type="PROSITE" id="PS50600">
    <property type="entry name" value="ULP_PROTEASE"/>
    <property type="match status" value="1"/>
</dbReference>
<dbReference type="AlphaFoldDB" id="A0A2C6KI28"/>